<dbReference type="GO" id="GO:0046872">
    <property type="term" value="F:metal ion binding"/>
    <property type="evidence" value="ECO:0007669"/>
    <property type="project" value="UniProtKB-UniRule"/>
</dbReference>
<dbReference type="NCBIfam" id="TIGR00196">
    <property type="entry name" value="yjeF_cterm"/>
    <property type="match status" value="1"/>
</dbReference>
<evidence type="ECO:0000259" key="20">
    <source>
        <dbReference type="PROSITE" id="PS51383"/>
    </source>
</evidence>
<dbReference type="Pfam" id="PF01256">
    <property type="entry name" value="Carb_kinase"/>
    <property type="match status" value="1"/>
</dbReference>
<dbReference type="GO" id="GO:0052856">
    <property type="term" value="F:NAD(P)HX epimerase activity"/>
    <property type="evidence" value="ECO:0007669"/>
    <property type="project" value="UniProtKB-UniRule"/>
</dbReference>
<comment type="function">
    <text evidence="14 19">Bifunctional enzyme that catalyzes the epimerization of the S- and R-forms of NAD(P)HX and the dehydration of the S-form of NAD(P)HX at the expense of ADP, which is converted to AMP. This allows the repair of both epimers of NAD(P)HX, a damaged form of NAD(P)H that is a result of enzymatic or heat-dependent hydration.</text>
</comment>
<comment type="similarity">
    <text evidence="3 19">In the N-terminal section; belongs to the NnrE/AIBP family.</text>
</comment>
<dbReference type="NCBIfam" id="TIGR00197">
    <property type="entry name" value="yjeF_nterm"/>
    <property type="match status" value="1"/>
</dbReference>
<dbReference type="AlphaFoldDB" id="A0A1T4M084"/>
<feature type="binding site" evidence="18">
    <location>
        <position position="167"/>
    </location>
    <ligand>
        <name>K(+)</name>
        <dbReference type="ChEBI" id="CHEBI:29103"/>
    </ligand>
</feature>
<dbReference type="InterPro" id="IPR000631">
    <property type="entry name" value="CARKD"/>
</dbReference>
<gene>
    <name evidence="18" type="primary">nnrE</name>
    <name evidence="17" type="synonym">nnrD</name>
    <name evidence="22" type="ORF">SAMN02745885_00366</name>
</gene>
<evidence type="ECO:0000256" key="17">
    <source>
        <dbReference type="HAMAP-Rule" id="MF_01965"/>
    </source>
</evidence>
<organism evidence="22 23">
    <name type="scientific">Carboxydocella sporoproducens DSM 16521</name>
    <dbReference type="NCBI Taxonomy" id="1121270"/>
    <lineage>
        <taxon>Bacteria</taxon>
        <taxon>Bacillati</taxon>
        <taxon>Bacillota</taxon>
        <taxon>Clostridia</taxon>
        <taxon>Eubacteriales</taxon>
        <taxon>Clostridiales Family XVI. Incertae Sedis</taxon>
        <taxon>Carboxydocella</taxon>
    </lineage>
</organism>
<evidence type="ECO:0000313" key="23">
    <source>
        <dbReference type="Proteomes" id="UP000189933"/>
    </source>
</evidence>
<evidence type="ECO:0000256" key="12">
    <source>
        <dbReference type="ARBA" id="ARBA00023239"/>
    </source>
</evidence>
<evidence type="ECO:0000256" key="13">
    <source>
        <dbReference type="ARBA" id="ARBA00023268"/>
    </source>
</evidence>
<dbReference type="EMBL" id="FUXM01000003">
    <property type="protein sequence ID" value="SJZ60399.1"/>
    <property type="molecule type" value="Genomic_DNA"/>
</dbReference>
<evidence type="ECO:0000256" key="15">
    <source>
        <dbReference type="ARBA" id="ARBA00048238"/>
    </source>
</evidence>
<evidence type="ECO:0000256" key="1">
    <source>
        <dbReference type="ARBA" id="ARBA00000013"/>
    </source>
</evidence>
<dbReference type="PANTHER" id="PTHR12592:SF0">
    <property type="entry name" value="ATP-DEPENDENT (S)-NAD(P)H-HYDRATE DEHYDRATASE"/>
    <property type="match status" value="1"/>
</dbReference>
<comment type="function">
    <text evidence="18">Catalyzes the epimerization of the S- and R-forms of NAD(P)HX, a damaged form of NAD(P)H that is a result of enzymatic or heat-dependent hydration. This is a prerequisite for the S-specific NAD(P)H-hydrate dehydratase to allow the repair of both epimers of NAD(P)HX.</text>
</comment>
<dbReference type="GO" id="GO:0005524">
    <property type="term" value="F:ATP binding"/>
    <property type="evidence" value="ECO:0007669"/>
    <property type="project" value="UniProtKB-UniRule"/>
</dbReference>
<dbReference type="Pfam" id="PF03853">
    <property type="entry name" value="YjeF_N"/>
    <property type="match status" value="1"/>
</dbReference>
<comment type="cofactor">
    <cofactor evidence="18 19">
        <name>K(+)</name>
        <dbReference type="ChEBI" id="CHEBI:29103"/>
    </cofactor>
    <text evidence="18 19">Binds 1 potassium ion per subunit.</text>
</comment>
<comment type="similarity">
    <text evidence="17">Belongs to the NnrD/CARKD family.</text>
</comment>
<evidence type="ECO:0000256" key="3">
    <source>
        <dbReference type="ARBA" id="ARBA00006001"/>
    </source>
</evidence>
<keyword evidence="6 17" id="KW-0547">Nucleotide-binding</keyword>
<keyword evidence="13" id="KW-0511">Multifunctional enzyme</keyword>
<comment type="function">
    <text evidence="17">Catalyzes the dehydration of the S-form of NAD(P)HX at the expense of ADP, which is converted to AMP. Together with NAD(P)HX epimerase, which catalyzes the epimerization of the S- and R-forms, the enzyme allows the repair of both epimers of NAD(P)HX, a damaged form of NAD(P)H that is a result of enzymatic or heat-dependent hydration.</text>
</comment>
<evidence type="ECO:0000256" key="5">
    <source>
        <dbReference type="ARBA" id="ARBA00022723"/>
    </source>
</evidence>
<evidence type="ECO:0000256" key="16">
    <source>
        <dbReference type="ARBA" id="ARBA00049209"/>
    </source>
</evidence>
<dbReference type="HAMAP" id="MF_01965">
    <property type="entry name" value="NADHX_dehydratase"/>
    <property type="match status" value="1"/>
</dbReference>
<feature type="binding site" evidence="18">
    <location>
        <begin position="135"/>
        <end position="141"/>
    </location>
    <ligand>
        <name>(6S)-NADPHX</name>
        <dbReference type="ChEBI" id="CHEBI:64076"/>
    </ligand>
</feature>
<reference evidence="23" key="1">
    <citation type="submission" date="2017-02" db="EMBL/GenBank/DDBJ databases">
        <authorList>
            <person name="Varghese N."/>
            <person name="Submissions S."/>
        </authorList>
    </citation>
    <scope>NUCLEOTIDE SEQUENCE [LARGE SCALE GENOMIC DNA]</scope>
    <source>
        <strain evidence="23">DSM 16521</strain>
    </source>
</reference>
<evidence type="ECO:0000256" key="19">
    <source>
        <dbReference type="PIRNR" id="PIRNR017184"/>
    </source>
</evidence>
<dbReference type="Proteomes" id="UP000189933">
    <property type="component" value="Unassembled WGS sequence"/>
</dbReference>
<dbReference type="InterPro" id="IPR004443">
    <property type="entry name" value="YjeF_N_dom"/>
</dbReference>
<feature type="binding site" evidence="18">
    <location>
        <position position="164"/>
    </location>
    <ligand>
        <name>(6S)-NADPHX</name>
        <dbReference type="ChEBI" id="CHEBI:64076"/>
    </ligand>
</feature>
<dbReference type="OrthoDB" id="9806925at2"/>
<dbReference type="PANTHER" id="PTHR12592">
    <property type="entry name" value="ATP-DEPENDENT (S)-NAD(P)H-HYDRATE DEHYDRATASE FAMILY MEMBER"/>
    <property type="match status" value="1"/>
</dbReference>
<dbReference type="RefSeq" id="WP_078664521.1">
    <property type="nucleotide sequence ID" value="NZ_FUXM01000003.1"/>
</dbReference>
<evidence type="ECO:0000256" key="11">
    <source>
        <dbReference type="ARBA" id="ARBA00023235"/>
    </source>
</evidence>
<evidence type="ECO:0000256" key="18">
    <source>
        <dbReference type="HAMAP-Rule" id="MF_01966"/>
    </source>
</evidence>
<dbReference type="PROSITE" id="PS01049">
    <property type="entry name" value="YJEF_C_1"/>
    <property type="match status" value="1"/>
</dbReference>
<dbReference type="InterPro" id="IPR030677">
    <property type="entry name" value="Nnr"/>
</dbReference>
<dbReference type="Gene3D" id="3.40.50.10260">
    <property type="entry name" value="YjeF N-terminal domain"/>
    <property type="match status" value="1"/>
</dbReference>
<evidence type="ECO:0000313" key="22">
    <source>
        <dbReference type="EMBL" id="SJZ60399.1"/>
    </source>
</evidence>
<evidence type="ECO:0000259" key="21">
    <source>
        <dbReference type="PROSITE" id="PS51385"/>
    </source>
</evidence>
<evidence type="ECO:0000256" key="10">
    <source>
        <dbReference type="ARBA" id="ARBA00023027"/>
    </source>
</evidence>
<dbReference type="PROSITE" id="PS51385">
    <property type="entry name" value="YJEF_N"/>
    <property type="match status" value="1"/>
</dbReference>
<keyword evidence="9 18" id="KW-0630">Potassium</keyword>
<dbReference type="EC" id="4.2.1.136" evidence="19"/>
<keyword evidence="10 17" id="KW-0520">NAD</keyword>
<dbReference type="EC" id="5.1.99.6" evidence="19"/>
<dbReference type="InterPro" id="IPR029056">
    <property type="entry name" value="Ribokinase-like"/>
</dbReference>
<comment type="catalytic activity">
    <reaction evidence="16 17 19">
        <text>(6S)-NADPHX + ADP = AMP + phosphate + NADPH + H(+)</text>
        <dbReference type="Rhea" id="RHEA:32235"/>
        <dbReference type="ChEBI" id="CHEBI:15378"/>
        <dbReference type="ChEBI" id="CHEBI:43474"/>
        <dbReference type="ChEBI" id="CHEBI:57783"/>
        <dbReference type="ChEBI" id="CHEBI:64076"/>
        <dbReference type="ChEBI" id="CHEBI:456215"/>
        <dbReference type="ChEBI" id="CHEBI:456216"/>
        <dbReference type="EC" id="4.2.1.136"/>
    </reaction>
</comment>
<evidence type="ECO:0000256" key="14">
    <source>
        <dbReference type="ARBA" id="ARBA00025153"/>
    </source>
</evidence>
<comment type="catalytic activity">
    <reaction evidence="1 18 19">
        <text>(6R)-NADHX = (6S)-NADHX</text>
        <dbReference type="Rhea" id="RHEA:32215"/>
        <dbReference type="ChEBI" id="CHEBI:64074"/>
        <dbReference type="ChEBI" id="CHEBI:64075"/>
        <dbReference type="EC" id="5.1.99.6"/>
    </reaction>
</comment>
<protein>
    <recommendedName>
        <fullName evidence="19">Bifunctional NAD(P)H-hydrate repair enzyme</fullName>
    </recommendedName>
    <alternativeName>
        <fullName evidence="19">Nicotinamide nucleotide repair protein</fullName>
    </alternativeName>
    <domain>
        <recommendedName>
            <fullName evidence="19">ADP-dependent (S)-NAD(P)H-hydrate dehydratase</fullName>
            <ecNumber evidence="19">4.2.1.136</ecNumber>
        </recommendedName>
        <alternativeName>
            <fullName evidence="19">ADP-dependent NAD(P)HX dehydratase</fullName>
        </alternativeName>
    </domain>
    <domain>
        <recommendedName>
            <fullName evidence="19">NAD(P)H-hydrate epimerase</fullName>
            <ecNumber evidence="19">5.1.99.6</ecNumber>
        </recommendedName>
    </domain>
</protein>
<keyword evidence="23" id="KW-1185">Reference proteome</keyword>
<keyword evidence="11 18" id="KW-0413">Isomerase</keyword>
<feature type="domain" description="YjeF C-terminal" evidence="20">
    <location>
        <begin position="231"/>
        <end position="513"/>
    </location>
</feature>
<comment type="similarity">
    <text evidence="18">Belongs to the NnrE/AIBP family.</text>
</comment>
<dbReference type="PROSITE" id="PS51383">
    <property type="entry name" value="YJEF_C_3"/>
    <property type="match status" value="1"/>
</dbReference>
<feature type="domain" description="YjeF N-terminal" evidence="21">
    <location>
        <begin position="9"/>
        <end position="221"/>
    </location>
</feature>
<dbReference type="SUPFAM" id="SSF64153">
    <property type="entry name" value="YjeF N-terminal domain-like"/>
    <property type="match status" value="1"/>
</dbReference>
<evidence type="ECO:0000256" key="4">
    <source>
        <dbReference type="ARBA" id="ARBA00009524"/>
    </source>
</evidence>
<dbReference type="PIRSF" id="PIRSF017184">
    <property type="entry name" value="Nnr"/>
    <property type="match status" value="1"/>
</dbReference>
<comment type="subunit">
    <text evidence="17">Homotetramer.</text>
</comment>
<keyword evidence="12 17" id="KW-0456">Lyase</keyword>
<evidence type="ECO:0000256" key="8">
    <source>
        <dbReference type="ARBA" id="ARBA00022857"/>
    </source>
</evidence>
<comment type="cofactor">
    <cofactor evidence="17">
        <name>Mg(2+)</name>
        <dbReference type="ChEBI" id="CHEBI:18420"/>
    </cofactor>
</comment>
<dbReference type="GO" id="GO:0110051">
    <property type="term" value="P:metabolite repair"/>
    <property type="evidence" value="ECO:0007669"/>
    <property type="project" value="TreeGrafter"/>
</dbReference>
<comment type="caution">
    <text evidence="18">Lacks conserved residue(s) required for the propagation of feature annotation.</text>
</comment>
<feature type="binding site" evidence="17">
    <location>
        <position position="454"/>
    </location>
    <ligand>
        <name>(6S)-NADPHX</name>
        <dbReference type="ChEBI" id="CHEBI:64076"/>
    </ligand>
</feature>
<accession>A0A1T4M084</accession>
<dbReference type="InterPro" id="IPR017953">
    <property type="entry name" value="Carbohydrate_kinase_pred_CS"/>
</dbReference>
<feature type="binding site" evidence="18">
    <location>
        <position position="60"/>
    </location>
    <ligand>
        <name>K(+)</name>
        <dbReference type="ChEBI" id="CHEBI:29103"/>
    </ligand>
</feature>
<feature type="binding site" evidence="17">
    <location>
        <begin position="424"/>
        <end position="428"/>
    </location>
    <ligand>
        <name>AMP</name>
        <dbReference type="ChEBI" id="CHEBI:456215"/>
    </ligand>
</feature>
<keyword evidence="8 17" id="KW-0521">NADP</keyword>
<dbReference type="CDD" id="cd01171">
    <property type="entry name" value="YXKO-related"/>
    <property type="match status" value="1"/>
</dbReference>
<comment type="similarity">
    <text evidence="4 19">In the C-terminal section; belongs to the NnrD/CARKD family.</text>
</comment>
<dbReference type="GO" id="GO:0052855">
    <property type="term" value="F:ADP-dependent NAD(P)H-hydrate dehydratase activity"/>
    <property type="evidence" value="ECO:0007669"/>
    <property type="project" value="UniProtKB-UniRule"/>
</dbReference>
<name>A0A1T4M084_9FIRM</name>
<feature type="binding site" evidence="18">
    <location>
        <position position="131"/>
    </location>
    <ligand>
        <name>K(+)</name>
        <dbReference type="ChEBI" id="CHEBI:29103"/>
    </ligand>
</feature>
<dbReference type="InterPro" id="IPR036652">
    <property type="entry name" value="YjeF_N_dom_sf"/>
</dbReference>
<keyword evidence="7 17" id="KW-0067">ATP-binding</keyword>
<evidence type="ECO:0000256" key="2">
    <source>
        <dbReference type="ARBA" id="ARBA00000909"/>
    </source>
</evidence>
<dbReference type="PROSITE" id="PS01050">
    <property type="entry name" value="YJEF_C_2"/>
    <property type="match status" value="1"/>
</dbReference>
<feature type="binding site" evidence="18">
    <location>
        <begin position="59"/>
        <end position="63"/>
    </location>
    <ligand>
        <name>(6S)-NADPHX</name>
        <dbReference type="ChEBI" id="CHEBI:64076"/>
    </ligand>
</feature>
<evidence type="ECO:0000256" key="7">
    <source>
        <dbReference type="ARBA" id="ARBA00022840"/>
    </source>
</evidence>
<feature type="binding site" evidence="17">
    <location>
        <position position="337"/>
    </location>
    <ligand>
        <name>(6S)-NADPHX</name>
        <dbReference type="ChEBI" id="CHEBI:64076"/>
    </ligand>
</feature>
<comment type="catalytic activity">
    <reaction evidence="15 17 19">
        <text>(6S)-NADHX + ADP = AMP + phosphate + NADH + H(+)</text>
        <dbReference type="Rhea" id="RHEA:32223"/>
        <dbReference type="ChEBI" id="CHEBI:15378"/>
        <dbReference type="ChEBI" id="CHEBI:43474"/>
        <dbReference type="ChEBI" id="CHEBI:57945"/>
        <dbReference type="ChEBI" id="CHEBI:64074"/>
        <dbReference type="ChEBI" id="CHEBI:456215"/>
        <dbReference type="ChEBI" id="CHEBI:456216"/>
        <dbReference type="EC" id="4.2.1.136"/>
    </reaction>
</comment>
<dbReference type="HAMAP" id="MF_01966">
    <property type="entry name" value="NADHX_epimerase"/>
    <property type="match status" value="1"/>
</dbReference>
<evidence type="ECO:0000256" key="6">
    <source>
        <dbReference type="ARBA" id="ARBA00022741"/>
    </source>
</evidence>
<feature type="binding site" evidence="17">
    <location>
        <position position="266"/>
    </location>
    <ligand>
        <name>(6S)-NADPHX</name>
        <dbReference type="ChEBI" id="CHEBI:64076"/>
    </ligand>
</feature>
<proteinExistence type="inferred from homology"/>
<dbReference type="GO" id="GO:0046496">
    <property type="term" value="P:nicotinamide nucleotide metabolic process"/>
    <property type="evidence" value="ECO:0007669"/>
    <property type="project" value="UniProtKB-UniRule"/>
</dbReference>
<dbReference type="SUPFAM" id="SSF53613">
    <property type="entry name" value="Ribokinase-like"/>
    <property type="match status" value="1"/>
</dbReference>
<sequence length="521" mass="54318">MLVLKPEEMRQLDQLAIKKLGIPGAVLMENAGVQVVQAVEKLLGELRGKRATILVGKGNNGGDGLVVARHLLNRGMEVKTLLLAAPEEIRGDARLNLEILHNLGYKVHYAGQPSSLNTVKVALLYTDIIIDAIYGTGFQGSVPEYVGQVINLVNDSGKPIVAVDIPSGVEGASGHVHGPAIKATATVTMAYPKVGLVVEPGASFCGQLLVADISIPTVLEKEVIARRQLLQGELVASWLPRRAAEGHKGTYGKVVVVAGSRNMSGAAVLATLGALHGGAGLVEVIVPRSLQDRVAVAVPAALTRGAEETPSGTLAEAALEEITAGLAGAQAVVIGPGLGQEEETGRLFRQVLERIGCPTVIDADGLNYLAAAGEKLQLPPGTILTPHPGEMARLTGLTTAEVQKDRLAAVERAWRNWQAVIVLKGARTLIAAGENCYYFNPTGNPGMATGGSGDVLAGLIGALLAQGLSPEQAAAAGAWLHGRAGDLAREEMGELALTALDVVNYLRKVSREIWQLGGSKL</sequence>
<dbReference type="Gene3D" id="3.40.1190.20">
    <property type="match status" value="1"/>
</dbReference>
<comment type="catalytic activity">
    <reaction evidence="2 18 19">
        <text>(6R)-NADPHX = (6S)-NADPHX</text>
        <dbReference type="Rhea" id="RHEA:32227"/>
        <dbReference type="ChEBI" id="CHEBI:64076"/>
        <dbReference type="ChEBI" id="CHEBI:64077"/>
        <dbReference type="EC" id="5.1.99.6"/>
    </reaction>
</comment>
<feature type="binding site" evidence="17">
    <location>
        <position position="453"/>
    </location>
    <ligand>
        <name>AMP</name>
        <dbReference type="ChEBI" id="CHEBI:456215"/>
    </ligand>
</feature>
<evidence type="ECO:0000256" key="9">
    <source>
        <dbReference type="ARBA" id="ARBA00022958"/>
    </source>
</evidence>
<feature type="binding site" evidence="17">
    <location>
        <position position="387"/>
    </location>
    <ligand>
        <name>(6S)-NADPHX</name>
        <dbReference type="ChEBI" id="CHEBI:64076"/>
    </ligand>
</feature>
<keyword evidence="5 18" id="KW-0479">Metal-binding</keyword>